<dbReference type="AlphaFoldDB" id="A0A9P5XWL5"/>
<sequence length="154" mass="17458">MRTHRFIFISYTCSAVFTLAIPVPLSSSHSLSTALRRTIQDNLVERNVDLDIPIHGVRVVAPKSGAGEVNFVDKVKTWTKERAEKSVKKPRIKTDRERAMTVRDLDIQPFARDIEHKLEGSKQVGAKAHSQPSPFDTVVHFYGSLRQRMMSDLD</sequence>
<evidence type="ECO:0000313" key="2">
    <source>
        <dbReference type="Proteomes" id="UP000807353"/>
    </source>
</evidence>
<organism evidence="1 2">
    <name type="scientific">Collybia nuda</name>
    <dbReference type="NCBI Taxonomy" id="64659"/>
    <lineage>
        <taxon>Eukaryota</taxon>
        <taxon>Fungi</taxon>
        <taxon>Dikarya</taxon>
        <taxon>Basidiomycota</taxon>
        <taxon>Agaricomycotina</taxon>
        <taxon>Agaricomycetes</taxon>
        <taxon>Agaricomycetidae</taxon>
        <taxon>Agaricales</taxon>
        <taxon>Tricholomatineae</taxon>
        <taxon>Clitocybaceae</taxon>
        <taxon>Collybia</taxon>
    </lineage>
</organism>
<dbReference type="Proteomes" id="UP000807353">
    <property type="component" value="Unassembled WGS sequence"/>
</dbReference>
<proteinExistence type="predicted"/>
<protein>
    <submittedName>
        <fullName evidence="1">Uncharacterized protein</fullName>
    </submittedName>
</protein>
<keyword evidence="2" id="KW-1185">Reference proteome</keyword>
<dbReference type="EMBL" id="MU150397">
    <property type="protein sequence ID" value="KAF9456901.1"/>
    <property type="molecule type" value="Genomic_DNA"/>
</dbReference>
<reference evidence="1" key="1">
    <citation type="submission" date="2020-11" db="EMBL/GenBank/DDBJ databases">
        <authorList>
            <consortium name="DOE Joint Genome Institute"/>
            <person name="Ahrendt S."/>
            <person name="Riley R."/>
            <person name="Andreopoulos W."/>
            <person name="Labutti K."/>
            <person name="Pangilinan J."/>
            <person name="Ruiz-Duenas F.J."/>
            <person name="Barrasa J.M."/>
            <person name="Sanchez-Garcia M."/>
            <person name="Camarero S."/>
            <person name="Miyauchi S."/>
            <person name="Serrano A."/>
            <person name="Linde D."/>
            <person name="Babiker R."/>
            <person name="Drula E."/>
            <person name="Ayuso-Fernandez I."/>
            <person name="Pacheco R."/>
            <person name="Padilla G."/>
            <person name="Ferreira P."/>
            <person name="Barriuso J."/>
            <person name="Kellner H."/>
            <person name="Castanera R."/>
            <person name="Alfaro M."/>
            <person name="Ramirez L."/>
            <person name="Pisabarro A.G."/>
            <person name="Kuo A."/>
            <person name="Tritt A."/>
            <person name="Lipzen A."/>
            <person name="He G."/>
            <person name="Yan M."/>
            <person name="Ng V."/>
            <person name="Cullen D."/>
            <person name="Martin F."/>
            <person name="Rosso M.-N."/>
            <person name="Henrissat B."/>
            <person name="Hibbett D."/>
            <person name="Martinez A.T."/>
            <person name="Grigoriev I.V."/>
        </authorList>
    </citation>
    <scope>NUCLEOTIDE SEQUENCE</scope>
    <source>
        <strain evidence="1">CBS 247.69</strain>
    </source>
</reference>
<gene>
    <name evidence="1" type="ORF">BDZ94DRAFT_1314700</name>
</gene>
<accession>A0A9P5XWL5</accession>
<evidence type="ECO:0000313" key="1">
    <source>
        <dbReference type="EMBL" id="KAF9456901.1"/>
    </source>
</evidence>
<comment type="caution">
    <text evidence="1">The sequence shown here is derived from an EMBL/GenBank/DDBJ whole genome shotgun (WGS) entry which is preliminary data.</text>
</comment>
<name>A0A9P5XWL5_9AGAR</name>